<name>A0A317EAC6_9PROT</name>
<dbReference type="Proteomes" id="UP000246077">
    <property type="component" value="Unassembled WGS sequence"/>
</dbReference>
<evidence type="ECO:0000256" key="6">
    <source>
        <dbReference type="ARBA" id="ARBA00022741"/>
    </source>
</evidence>
<feature type="binding site" evidence="11">
    <location>
        <position position="109"/>
    </location>
    <ligand>
        <name>ATP</name>
        <dbReference type="ChEBI" id="CHEBI:30616"/>
    </ligand>
</feature>
<dbReference type="NCBIfam" id="NF010552">
    <property type="entry name" value="PRK13946.1"/>
    <property type="match status" value="1"/>
</dbReference>
<keyword evidence="7 11" id="KW-0418">Kinase</keyword>
<dbReference type="PROSITE" id="PS01128">
    <property type="entry name" value="SHIKIMATE_KINASE"/>
    <property type="match status" value="1"/>
</dbReference>
<evidence type="ECO:0000256" key="4">
    <source>
        <dbReference type="ARBA" id="ARBA00022605"/>
    </source>
</evidence>
<dbReference type="CDD" id="cd00464">
    <property type="entry name" value="SK"/>
    <property type="match status" value="1"/>
</dbReference>
<dbReference type="GO" id="GO:0005524">
    <property type="term" value="F:ATP binding"/>
    <property type="evidence" value="ECO:0007669"/>
    <property type="project" value="UniProtKB-UniRule"/>
</dbReference>
<comment type="caution">
    <text evidence="12">The sequence shown here is derived from an EMBL/GenBank/DDBJ whole genome shotgun (WGS) entry which is preliminary data.</text>
</comment>
<dbReference type="GO" id="GO:0009073">
    <property type="term" value="P:aromatic amino acid family biosynthetic process"/>
    <property type="evidence" value="ECO:0007669"/>
    <property type="project" value="UniProtKB-KW"/>
</dbReference>
<dbReference type="GO" id="GO:0000287">
    <property type="term" value="F:magnesium ion binding"/>
    <property type="evidence" value="ECO:0007669"/>
    <property type="project" value="UniProtKB-UniRule"/>
</dbReference>
<evidence type="ECO:0000256" key="3">
    <source>
        <dbReference type="ARBA" id="ARBA00012154"/>
    </source>
</evidence>
<evidence type="ECO:0000313" key="13">
    <source>
        <dbReference type="Proteomes" id="UP000246077"/>
    </source>
</evidence>
<dbReference type="InterPro" id="IPR023000">
    <property type="entry name" value="Shikimate_kinase_CS"/>
</dbReference>
<dbReference type="PANTHER" id="PTHR21087:SF16">
    <property type="entry name" value="SHIKIMATE KINASE 1, CHLOROPLASTIC"/>
    <property type="match status" value="1"/>
</dbReference>
<dbReference type="GO" id="GO:0008652">
    <property type="term" value="P:amino acid biosynthetic process"/>
    <property type="evidence" value="ECO:0007669"/>
    <property type="project" value="UniProtKB-KW"/>
</dbReference>
<feature type="binding site" evidence="11">
    <location>
        <position position="48"/>
    </location>
    <ligand>
        <name>substrate</name>
    </ligand>
</feature>
<feature type="binding site" evidence="11">
    <location>
        <position position="24"/>
    </location>
    <ligand>
        <name>substrate</name>
    </ligand>
</feature>
<comment type="caution">
    <text evidence="11">Lacks conserved residue(s) required for the propagation of feature annotation.</text>
</comment>
<evidence type="ECO:0000313" key="12">
    <source>
        <dbReference type="EMBL" id="PWR24067.1"/>
    </source>
</evidence>
<gene>
    <name evidence="11" type="primary">aroK</name>
    <name evidence="12" type="ORF">DKG75_01320</name>
</gene>
<keyword evidence="4 11" id="KW-0028">Amino-acid biosynthesis</keyword>
<keyword evidence="11" id="KW-0963">Cytoplasm</keyword>
<dbReference type="AlphaFoldDB" id="A0A317EAC6"/>
<evidence type="ECO:0000256" key="2">
    <source>
        <dbReference type="ARBA" id="ARBA00006997"/>
    </source>
</evidence>
<keyword evidence="6 11" id="KW-0547">Nucleotide-binding</keyword>
<keyword evidence="11" id="KW-0460">Magnesium</keyword>
<dbReference type="HAMAP" id="MF_00109">
    <property type="entry name" value="Shikimate_kinase"/>
    <property type="match status" value="1"/>
</dbReference>
<keyword evidence="5 11" id="KW-0808">Transferase</keyword>
<reference evidence="13" key="1">
    <citation type="submission" date="2018-05" db="EMBL/GenBank/DDBJ databases">
        <title>Zavarzinia sp. HR-AS.</title>
        <authorList>
            <person name="Lee Y."/>
            <person name="Jeon C.O."/>
        </authorList>
    </citation>
    <scope>NUCLEOTIDE SEQUENCE [LARGE SCALE GENOMIC DNA]</scope>
    <source>
        <strain evidence="13">DSM 1231</strain>
    </source>
</reference>
<evidence type="ECO:0000256" key="1">
    <source>
        <dbReference type="ARBA" id="ARBA00004842"/>
    </source>
</evidence>
<comment type="cofactor">
    <cofactor evidence="11">
        <name>Mg(2+)</name>
        <dbReference type="ChEBI" id="CHEBI:18420"/>
    </cofactor>
    <text evidence="11">Binds 1 Mg(2+) ion per subunit.</text>
</comment>
<dbReference type="InterPro" id="IPR031322">
    <property type="entry name" value="Shikimate/glucono_kinase"/>
</dbReference>
<evidence type="ECO:0000256" key="8">
    <source>
        <dbReference type="ARBA" id="ARBA00022840"/>
    </source>
</evidence>
<dbReference type="EC" id="2.7.1.71" evidence="3 11"/>
<evidence type="ECO:0000256" key="11">
    <source>
        <dbReference type="HAMAP-Rule" id="MF_00109"/>
    </source>
</evidence>
<evidence type="ECO:0000256" key="10">
    <source>
        <dbReference type="ARBA" id="ARBA00048567"/>
    </source>
</evidence>
<dbReference type="InterPro" id="IPR000623">
    <property type="entry name" value="Shikimate_kinase/TSH1"/>
</dbReference>
<comment type="similarity">
    <text evidence="2 11">Belongs to the shikimate kinase family.</text>
</comment>
<feature type="binding site" evidence="11">
    <location>
        <position position="71"/>
    </location>
    <ligand>
        <name>substrate</name>
    </ligand>
</feature>
<dbReference type="GO" id="GO:0004765">
    <property type="term" value="F:shikimate kinase activity"/>
    <property type="evidence" value="ECO:0007669"/>
    <property type="project" value="UniProtKB-UniRule"/>
</dbReference>
<feature type="binding site" evidence="11">
    <location>
        <position position="128"/>
    </location>
    <ligand>
        <name>substrate</name>
    </ligand>
</feature>
<dbReference type="InterPro" id="IPR027417">
    <property type="entry name" value="P-loop_NTPase"/>
</dbReference>
<organism evidence="12 13">
    <name type="scientific">Zavarzinia compransoris</name>
    <dbReference type="NCBI Taxonomy" id="1264899"/>
    <lineage>
        <taxon>Bacteria</taxon>
        <taxon>Pseudomonadati</taxon>
        <taxon>Pseudomonadota</taxon>
        <taxon>Alphaproteobacteria</taxon>
        <taxon>Rhodospirillales</taxon>
        <taxon>Zavarziniaceae</taxon>
        <taxon>Zavarzinia</taxon>
    </lineage>
</organism>
<sequence>MGAGKSSIGKRLAQRLHVPFLDADTEIENAAGCTIDEIFERHGEAAFRDGERRVIARLLDEHPPHVLATGGGAFMDAETRARIRARSVSVWLRADLDVLVRRVKKRNNRPLLKRGDPREILEKLIALRYPVYAEADIAVESLDGPHDQVVDAILARLAPLQDTQHG</sequence>
<comment type="pathway">
    <text evidence="1 11">Metabolic intermediate biosynthesis; chorismate biosynthesis; chorismate from D-erythrose 4-phosphate and phosphoenolpyruvate: step 5/7.</text>
</comment>
<accession>A0A317EAC6</accession>
<dbReference type="OrthoDB" id="9800332at2"/>
<comment type="subunit">
    <text evidence="11">Monomer.</text>
</comment>
<dbReference type="Pfam" id="PF01202">
    <property type="entry name" value="SKI"/>
    <property type="match status" value="1"/>
</dbReference>
<dbReference type="PANTHER" id="PTHR21087">
    <property type="entry name" value="SHIKIMATE KINASE"/>
    <property type="match status" value="1"/>
</dbReference>
<protein>
    <recommendedName>
        <fullName evidence="3 11">Shikimate kinase</fullName>
        <shortName evidence="11">SK</shortName>
        <ecNumber evidence="3 11">2.7.1.71</ecNumber>
    </recommendedName>
</protein>
<keyword evidence="8 11" id="KW-0067">ATP-binding</keyword>
<feature type="binding site" evidence="11">
    <location>
        <begin position="2"/>
        <end position="7"/>
    </location>
    <ligand>
        <name>ATP</name>
        <dbReference type="ChEBI" id="CHEBI:30616"/>
    </ligand>
</feature>
<dbReference type="SUPFAM" id="SSF52540">
    <property type="entry name" value="P-loop containing nucleoside triphosphate hydrolases"/>
    <property type="match status" value="1"/>
</dbReference>
<comment type="subcellular location">
    <subcellularLocation>
        <location evidence="11">Cytoplasm</location>
    </subcellularLocation>
</comment>
<feature type="binding site" evidence="11">
    <location>
        <position position="6"/>
    </location>
    <ligand>
        <name>Mg(2+)</name>
        <dbReference type="ChEBI" id="CHEBI:18420"/>
    </ligand>
</feature>
<dbReference type="GO" id="GO:0005829">
    <property type="term" value="C:cytosol"/>
    <property type="evidence" value="ECO:0007669"/>
    <property type="project" value="TreeGrafter"/>
</dbReference>
<keyword evidence="13" id="KW-1185">Reference proteome</keyword>
<dbReference type="PRINTS" id="PR01100">
    <property type="entry name" value="SHIKIMTKNASE"/>
</dbReference>
<evidence type="ECO:0000256" key="5">
    <source>
        <dbReference type="ARBA" id="ARBA00022679"/>
    </source>
</evidence>
<comment type="function">
    <text evidence="11">Catalyzes the specific phosphorylation of the 3-hydroxyl group of shikimic acid using ATP as a cosubstrate.</text>
</comment>
<dbReference type="EMBL" id="QGLF01000001">
    <property type="protein sequence ID" value="PWR24067.1"/>
    <property type="molecule type" value="Genomic_DNA"/>
</dbReference>
<keyword evidence="9 11" id="KW-0057">Aromatic amino acid biosynthesis</keyword>
<evidence type="ECO:0000256" key="7">
    <source>
        <dbReference type="ARBA" id="ARBA00022777"/>
    </source>
</evidence>
<proteinExistence type="inferred from homology"/>
<dbReference type="Gene3D" id="3.40.50.300">
    <property type="entry name" value="P-loop containing nucleotide triphosphate hydrolases"/>
    <property type="match status" value="1"/>
</dbReference>
<comment type="catalytic activity">
    <reaction evidence="10 11">
        <text>shikimate + ATP = 3-phosphoshikimate + ADP + H(+)</text>
        <dbReference type="Rhea" id="RHEA:13121"/>
        <dbReference type="ChEBI" id="CHEBI:15378"/>
        <dbReference type="ChEBI" id="CHEBI:30616"/>
        <dbReference type="ChEBI" id="CHEBI:36208"/>
        <dbReference type="ChEBI" id="CHEBI:145989"/>
        <dbReference type="ChEBI" id="CHEBI:456216"/>
        <dbReference type="EC" id="2.7.1.71"/>
    </reaction>
</comment>
<keyword evidence="11" id="KW-0479">Metal-binding</keyword>
<dbReference type="GO" id="GO:0009423">
    <property type="term" value="P:chorismate biosynthetic process"/>
    <property type="evidence" value="ECO:0007669"/>
    <property type="project" value="UniProtKB-UniRule"/>
</dbReference>
<dbReference type="UniPathway" id="UPA00053">
    <property type="reaction ID" value="UER00088"/>
</dbReference>
<evidence type="ECO:0000256" key="9">
    <source>
        <dbReference type="ARBA" id="ARBA00023141"/>
    </source>
</evidence>